<evidence type="ECO:0000256" key="2">
    <source>
        <dbReference type="PROSITE-ProRule" id="PRU00708"/>
    </source>
</evidence>
<evidence type="ECO:0008006" key="5">
    <source>
        <dbReference type="Google" id="ProtNLM"/>
    </source>
</evidence>
<evidence type="ECO:0000313" key="4">
    <source>
        <dbReference type="Proteomes" id="UP000243459"/>
    </source>
</evidence>
<feature type="repeat" description="PPR" evidence="2">
    <location>
        <begin position="46"/>
        <end position="80"/>
    </location>
</feature>
<dbReference type="Pfam" id="PF12854">
    <property type="entry name" value="PPR_1"/>
    <property type="match status" value="1"/>
</dbReference>
<organism evidence="3 4">
    <name type="scientific">Asparagus officinalis</name>
    <name type="common">Garden asparagus</name>
    <dbReference type="NCBI Taxonomy" id="4686"/>
    <lineage>
        <taxon>Eukaryota</taxon>
        <taxon>Viridiplantae</taxon>
        <taxon>Streptophyta</taxon>
        <taxon>Embryophyta</taxon>
        <taxon>Tracheophyta</taxon>
        <taxon>Spermatophyta</taxon>
        <taxon>Magnoliopsida</taxon>
        <taxon>Liliopsida</taxon>
        <taxon>Asparagales</taxon>
        <taxon>Asparagaceae</taxon>
        <taxon>Asparagoideae</taxon>
        <taxon>Asparagus</taxon>
    </lineage>
</organism>
<dbReference type="Gene3D" id="1.25.40.10">
    <property type="entry name" value="Tetratricopeptide repeat domain"/>
    <property type="match status" value="5"/>
</dbReference>
<keyword evidence="1" id="KW-0677">Repeat</keyword>
<reference evidence="4" key="1">
    <citation type="journal article" date="2017" name="Nat. Commun.">
        <title>The asparagus genome sheds light on the origin and evolution of a young Y chromosome.</title>
        <authorList>
            <person name="Harkess A."/>
            <person name="Zhou J."/>
            <person name="Xu C."/>
            <person name="Bowers J.E."/>
            <person name="Van der Hulst R."/>
            <person name="Ayyampalayam S."/>
            <person name="Mercati F."/>
            <person name="Riccardi P."/>
            <person name="McKain M.R."/>
            <person name="Kakrana A."/>
            <person name="Tang H."/>
            <person name="Ray J."/>
            <person name="Groenendijk J."/>
            <person name="Arikit S."/>
            <person name="Mathioni S.M."/>
            <person name="Nakano M."/>
            <person name="Shan H."/>
            <person name="Telgmann-Rauber A."/>
            <person name="Kanno A."/>
            <person name="Yue Z."/>
            <person name="Chen H."/>
            <person name="Li W."/>
            <person name="Chen Y."/>
            <person name="Xu X."/>
            <person name="Zhang Y."/>
            <person name="Luo S."/>
            <person name="Chen H."/>
            <person name="Gao J."/>
            <person name="Mao Z."/>
            <person name="Pires J.C."/>
            <person name="Luo M."/>
            <person name="Kudrna D."/>
            <person name="Wing R.A."/>
            <person name="Meyers B.C."/>
            <person name="Yi K."/>
            <person name="Kong H."/>
            <person name="Lavrijsen P."/>
            <person name="Sunseri F."/>
            <person name="Falavigna A."/>
            <person name="Ye Y."/>
            <person name="Leebens-Mack J.H."/>
            <person name="Chen G."/>
        </authorList>
    </citation>
    <scope>NUCLEOTIDE SEQUENCE [LARGE SCALE GENOMIC DNA]</scope>
    <source>
        <strain evidence="4">cv. DH0086</strain>
    </source>
</reference>
<feature type="repeat" description="PPR" evidence="2">
    <location>
        <begin position="116"/>
        <end position="150"/>
    </location>
</feature>
<dbReference type="EMBL" id="CM007390">
    <property type="protein sequence ID" value="ONK56175.1"/>
    <property type="molecule type" value="Genomic_DNA"/>
</dbReference>
<protein>
    <recommendedName>
        <fullName evidence="5">Pentacotripeptide-repeat region of PRORP domain-containing protein</fullName>
    </recommendedName>
</protein>
<feature type="repeat" description="PPR" evidence="2">
    <location>
        <begin position="230"/>
        <end position="264"/>
    </location>
</feature>
<proteinExistence type="predicted"/>
<accession>A0A5P1E409</accession>
<dbReference type="AlphaFoldDB" id="A0A5P1E409"/>
<dbReference type="PANTHER" id="PTHR47932">
    <property type="entry name" value="ATPASE EXPRESSION PROTEIN 3"/>
    <property type="match status" value="1"/>
</dbReference>
<dbReference type="NCBIfam" id="TIGR00756">
    <property type="entry name" value="PPR"/>
    <property type="match status" value="7"/>
</dbReference>
<evidence type="ECO:0000313" key="3">
    <source>
        <dbReference type="EMBL" id="ONK56175.1"/>
    </source>
</evidence>
<dbReference type="Gramene" id="ONK56175">
    <property type="protein sequence ID" value="ONK56175"/>
    <property type="gene ID" value="A4U43_C10F4910"/>
</dbReference>
<dbReference type="PROSITE" id="PS51375">
    <property type="entry name" value="PPR"/>
    <property type="match status" value="8"/>
</dbReference>
<sequence length="553" mass="62474">MGGWEEGFVLGLNGYSSLIDGLFRARRFGEARRLYDEMLEENVMPDCVLYTIMIRGHSEVGRVEEALAFLREMTGRGIVPDTYCYNTLIKGLCDAGHLDEARSLRLEISQHDLFPDSATYTIMICGLCKEGLVLEARQIFDEMGKLGCDPSVHTFNALISGLCKAGKLEEAHSIFNKMNIKPSLFLRLSQNVDRVKDPGHLRKLVEELCEAGLVVKAYKLLRDVMGVVPDVFTYNILMNGFFKEGKPDEALRLFNELRIMNHNSPVDLVTLGTLIDGLSKANRENDAHMLYEQLILKAGRSPSSSICNTLMRTFCRKKRVAKAVSLWFTHITEWTTKAEDKETIELLKHHFEQGCIEEAVRGLIEMDQKNNSTNSFPYTIWLIGFCQARKVEEALKVFTILTEFDIELTPPSCVILIHSLCWEGELASALDVMLYALRKGFSLDQPVGNRLLKKLLMGNKKEEAHKLVVKMGLAGYDMDIYLRAETKKLLYNKVARVSSIPEVIKAPALPANFSSRKLKTLQSRRSFGGLFQGNTESRPACQSEQAFPWRGHL</sequence>
<evidence type="ECO:0000256" key="1">
    <source>
        <dbReference type="ARBA" id="ARBA00022737"/>
    </source>
</evidence>
<dbReference type="Pfam" id="PF01535">
    <property type="entry name" value="PPR"/>
    <property type="match status" value="4"/>
</dbReference>
<feature type="repeat" description="PPR" evidence="2">
    <location>
        <begin position="11"/>
        <end position="45"/>
    </location>
</feature>
<feature type="repeat" description="PPR" evidence="2">
    <location>
        <begin position="151"/>
        <end position="181"/>
    </location>
</feature>
<dbReference type="PANTHER" id="PTHR47932:SF62">
    <property type="entry name" value="EXPRESSED PROTEIN"/>
    <property type="match status" value="1"/>
</dbReference>
<dbReference type="Proteomes" id="UP000243459">
    <property type="component" value="Chromosome 10"/>
</dbReference>
<feature type="repeat" description="PPR" evidence="2">
    <location>
        <begin position="374"/>
        <end position="408"/>
    </location>
</feature>
<name>A0A5P1E409_ASPOF</name>
<dbReference type="InterPro" id="IPR011990">
    <property type="entry name" value="TPR-like_helical_dom_sf"/>
</dbReference>
<feature type="repeat" description="PPR" evidence="2">
    <location>
        <begin position="267"/>
        <end position="302"/>
    </location>
</feature>
<gene>
    <name evidence="3" type="ORF">A4U43_C10F4910</name>
</gene>
<dbReference type="GO" id="GO:0003729">
    <property type="term" value="F:mRNA binding"/>
    <property type="evidence" value="ECO:0007669"/>
    <property type="project" value="TreeGrafter"/>
</dbReference>
<keyword evidence="4" id="KW-1185">Reference proteome</keyword>
<dbReference type="Pfam" id="PF13041">
    <property type="entry name" value="PPR_2"/>
    <property type="match status" value="2"/>
</dbReference>
<dbReference type="InterPro" id="IPR002885">
    <property type="entry name" value="PPR_rpt"/>
</dbReference>
<dbReference type="OMA" id="DHLPKKY"/>
<feature type="repeat" description="PPR" evidence="2">
    <location>
        <begin position="81"/>
        <end position="115"/>
    </location>
</feature>